<dbReference type="PANTHER" id="PTHR31284">
    <property type="entry name" value="ACID PHOSPHATASE-LIKE PROTEIN"/>
    <property type="match status" value="1"/>
</dbReference>
<organism evidence="2 3">
    <name type="scientific">Phaeocystidibacter marisrubri</name>
    <dbReference type="NCBI Taxonomy" id="1577780"/>
    <lineage>
        <taxon>Bacteria</taxon>
        <taxon>Pseudomonadati</taxon>
        <taxon>Bacteroidota</taxon>
        <taxon>Flavobacteriia</taxon>
        <taxon>Flavobacteriales</taxon>
        <taxon>Phaeocystidibacteraceae</taxon>
        <taxon>Phaeocystidibacter</taxon>
    </lineage>
</organism>
<dbReference type="AlphaFoldDB" id="A0A6L3ZE40"/>
<dbReference type="Proteomes" id="UP000484164">
    <property type="component" value="Unassembled WGS sequence"/>
</dbReference>
<dbReference type="OrthoDB" id="395856at2"/>
<evidence type="ECO:0000313" key="3">
    <source>
        <dbReference type="Proteomes" id="UP000484164"/>
    </source>
</evidence>
<dbReference type="InterPro" id="IPR036412">
    <property type="entry name" value="HAD-like_sf"/>
</dbReference>
<dbReference type="PANTHER" id="PTHR31284:SF10">
    <property type="entry name" value="ACID PHOSPHATASE-LIKE PROTEIN"/>
    <property type="match status" value="1"/>
</dbReference>
<accession>A0A6L3ZE40</accession>
<evidence type="ECO:0000313" key="2">
    <source>
        <dbReference type="EMBL" id="KAB2816095.1"/>
    </source>
</evidence>
<dbReference type="GO" id="GO:0009279">
    <property type="term" value="C:cell outer membrane"/>
    <property type="evidence" value="ECO:0007669"/>
    <property type="project" value="InterPro"/>
</dbReference>
<evidence type="ECO:0000256" key="1">
    <source>
        <dbReference type="ARBA" id="ARBA00022729"/>
    </source>
</evidence>
<dbReference type="SUPFAM" id="SSF56784">
    <property type="entry name" value="HAD-like"/>
    <property type="match status" value="1"/>
</dbReference>
<dbReference type="Pfam" id="PF03767">
    <property type="entry name" value="Acid_phosphat_B"/>
    <property type="match status" value="1"/>
</dbReference>
<dbReference type="NCBIfam" id="TIGR01533">
    <property type="entry name" value="lipo_e_P4"/>
    <property type="match status" value="1"/>
</dbReference>
<keyword evidence="3" id="KW-1185">Reference proteome</keyword>
<dbReference type="SFLD" id="SFLDG01125">
    <property type="entry name" value="C1.1:_Acid_Phosphatase_Like"/>
    <property type="match status" value="1"/>
</dbReference>
<dbReference type="InterPro" id="IPR005519">
    <property type="entry name" value="Acid_phosphat_B-like"/>
</dbReference>
<protein>
    <submittedName>
        <fullName evidence="2">5'-nucleotidase, lipoprotein e(P4) family</fullName>
    </submittedName>
</protein>
<dbReference type="PIRSF" id="PIRSF019271">
    <property type="entry name" value="Acid_Ptase_C"/>
    <property type="match status" value="1"/>
</dbReference>
<sequence>MKMTILTDKTIMHNTLKRYSVIALAAITLAACKTQPQTVKESADNFKARITQQNVDATMWFNTSAEAHYIFLQTYNYATERLNMAVTKSADGKPTAIIVDLDETVLDNSPYQLRRIVEGEGYSEGSWNEWVNSASAKALPGALEFALHCQNRGVEIFYISNRSEELLIPTLANLKNLGFPFADEDHVYLKVGDESDKSFRRERVESTYNVLLYLGDNLRDFREDFVERRADFGKDLTTQLSTEMFERYILFPNPMYGQWEVPYAAGDSEEEANKKASLIEQLSTEEGE</sequence>
<dbReference type="SFLD" id="SFLDS00003">
    <property type="entry name" value="Haloacid_Dehalogenase"/>
    <property type="match status" value="1"/>
</dbReference>
<gene>
    <name evidence="2" type="ORF">F8C82_10415</name>
</gene>
<dbReference type="EMBL" id="WBVQ01000002">
    <property type="protein sequence ID" value="KAB2816095.1"/>
    <property type="molecule type" value="Genomic_DNA"/>
</dbReference>
<proteinExistence type="predicted"/>
<dbReference type="InterPro" id="IPR023214">
    <property type="entry name" value="HAD_sf"/>
</dbReference>
<reference evidence="2 3" key="1">
    <citation type="submission" date="2019-10" db="EMBL/GenBank/DDBJ databases">
        <title>Genome sequence of Phaeocystidibacter marisrubri JCM30614 (type strain).</title>
        <authorList>
            <person name="Bowman J.P."/>
        </authorList>
    </citation>
    <scope>NUCLEOTIDE SEQUENCE [LARGE SCALE GENOMIC DNA]</scope>
    <source>
        <strain evidence="2 3">JCM 30614</strain>
    </source>
</reference>
<keyword evidence="2" id="KW-0449">Lipoprotein</keyword>
<dbReference type="Gene3D" id="3.40.50.1000">
    <property type="entry name" value="HAD superfamily/HAD-like"/>
    <property type="match status" value="1"/>
</dbReference>
<comment type="caution">
    <text evidence="2">The sequence shown here is derived from an EMBL/GenBank/DDBJ whole genome shotgun (WGS) entry which is preliminary data.</text>
</comment>
<keyword evidence="1" id="KW-0732">Signal</keyword>
<name>A0A6L3ZE40_9FLAO</name>
<dbReference type="InterPro" id="IPR006423">
    <property type="entry name" value="Lipo_e_P4"/>
</dbReference>
<dbReference type="PROSITE" id="PS51257">
    <property type="entry name" value="PROKAR_LIPOPROTEIN"/>
    <property type="match status" value="1"/>
</dbReference>